<organism evidence="1 2">
    <name type="scientific">Dioscorea alata</name>
    <name type="common">Purple yam</name>
    <dbReference type="NCBI Taxonomy" id="55571"/>
    <lineage>
        <taxon>Eukaryota</taxon>
        <taxon>Viridiplantae</taxon>
        <taxon>Streptophyta</taxon>
        <taxon>Embryophyta</taxon>
        <taxon>Tracheophyta</taxon>
        <taxon>Spermatophyta</taxon>
        <taxon>Magnoliopsida</taxon>
        <taxon>Liliopsida</taxon>
        <taxon>Dioscoreales</taxon>
        <taxon>Dioscoreaceae</taxon>
        <taxon>Dioscorea</taxon>
    </lineage>
</organism>
<name>A0ACB7U1E6_DIOAL</name>
<proteinExistence type="predicted"/>
<comment type="caution">
    <text evidence="1">The sequence shown here is derived from an EMBL/GenBank/DDBJ whole genome shotgun (WGS) entry which is preliminary data.</text>
</comment>
<accession>A0ACB7U1E6</accession>
<protein>
    <submittedName>
        <fullName evidence="1">Uncharacterized protein</fullName>
    </submittedName>
</protein>
<evidence type="ECO:0000313" key="1">
    <source>
        <dbReference type="EMBL" id="KAH7654105.1"/>
    </source>
</evidence>
<evidence type="ECO:0000313" key="2">
    <source>
        <dbReference type="Proteomes" id="UP000827976"/>
    </source>
</evidence>
<keyword evidence="2" id="KW-1185">Reference proteome</keyword>
<dbReference type="Proteomes" id="UP000827976">
    <property type="component" value="Chromosome 19"/>
</dbReference>
<gene>
    <name evidence="1" type="ORF">IHE45_19G123000</name>
</gene>
<dbReference type="EMBL" id="CM037029">
    <property type="protein sequence ID" value="KAH7654105.1"/>
    <property type="molecule type" value="Genomic_DNA"/>
</dbReference>
<sequence>MGNNMTCPCSDSPSKEGLVLVIREDGKLLKFNNGIHAKEIMAANEGYKLVRCCSQRTVMPSSSELESKRLYFMVPETVSTSPEMYEKMWKMCLAKGLVQVKRNVNGSSSSGNRDGNDQGHDNVGEFRRSCSWTPQLKTIPEITSPPGVPGS</sequence>
<reference evidence="2" key="1">
    <citation type="journal article" date="2022" name="Nat. Commun.">
        <title>Chromosome evolution and the genetic basis of agronomically important traits in greater yam.</title>
        <authorList>
            <person name="Bredeson J.V."/>
            <person name="Lyons J.B."/>
            <person name="Oniyinde I.O."/>
            <person name="Okereke N.R."/>
            <person name="Kolade O."/>
            <person name="Nnabue I."/>
            <person name="Nwadili C.O."/>
            <person name="Hribova E."/>
            <person name="Parker M."/>
            <person name="Nwogha J."/>
            <person name="Shu S."/>
            <person name="Carlson J."/>
            <person name="Kariba R."/>
            <person name="Muthemba S."/>
            <person name="Knop K."/>
            <person name="Barton G.J."/>
            <person name="Sherwood A.V."/>
            <person name="Lopez-Montes A."/>
            <person name="Asiedu R."/>
            <person name="Jamnadass R."/>
            <person name="Muchugi A."/>
            <person name="Goodstein D."/>
            <person name="Egesi C.N."/>
            <person name="Featherston J."/>
            <person name="Asfaw A."/>
            <person name="Simpson G.G."/>
            <person name="Dolezel J."/>
            <person name="Hendre P.S."/>
            <person name="Van Deynze A."/>
            <person name="Kumar P.L."/>
            <person name="Obidiegwu J.E."/>
            <person name="Bhattacharjee R."/>
            <person name="Rokhsar D.S."/>
        </authorList>
    </citation>
    <scope>NUCLEOTIDE SEQUENCE [LARGE SCALE GENOMIC DNA]</scope>
    <source>
        <strain evidence="2">cv. TDa95/00328</strain>
    </source>
</reference>